<dbReference type="SMART" id="SM00342">
    <property type="entry name" value="HTH_ARAC"/>
    <property type="match status" value="1"/>
</dbReference>
<evidence type="ECO:0000256" key="3">
    <source>
        <dbReference type="ARBA" id="ARBA00023163"/>
    </source>
</evidence>
<dbReference type="Proteomes" id="UP001596154">
    <property type="component" value="Unassembled WGS sequence"/>
</dbReference>
<dbReference type="InterPro" id="IPR002818">
    <property type="entry name" value="DJ-1/PfpI"/>
</dbReference>
<dbReference type="PROSITE" id="PS01124">
    <property type="entry name" value="HTH_ARAC_FAMILY_2"/>
    <property type="match status" value="1"/>
</dbReference>
<dbReference type="InterPro" id="IPR018060">
    <property type="entry name" value="HTH_AraC"/>
</dbReference>
<dbReference type="InterPro" id="IPR029062">
    <property type="entry name" value="Class_I_gatase-like"/>
</dbReference>
<reference evidence="7" key="1">
    <citation type="journal article" date="2019" name="Int. J. Syst. Evol. Microbiol.">
        <title>The Global Catalogue of Microorganisms (GCM) 10K type strain sequencing project: providing services to taxonomists for standard genome sequencing and annotation.</title>
        <authorList>
            <consortium name="The Broad Institute Genomics Platform"/>
            <consortium name="The Broad Institute Genome Sequencing Center for Infectious Disease"/>
            <person name="Wu L."/>
            <person name="Ma J."/>
        </authorList>
    </citation>
    <scope>NUCLEOTIDE SEQUENCE [LARGE SCALE GENOMIC DNA]</scope>
    <source>
        <strain evidence="7">CGMCC 4.7248</strain>
    </source>
</reference>
<evidence type="ECO:0000313" key="7">
    <source>
        <dbReference type="Proteomes" id="UP001596154"/>
    </source>
</evidence>
<dbReference type="Pfam" id="PF01965">
    <property type="entry name" value="DJ-1_PfpI"/>
    <property type="match status" value="1"/>
</dbReference>
<name>A0ABW0UY06_9ACTN</name>
<protein>
    <submittedName>
        <fullName evidence="6">GlxA family transcriptional regulator</fullName>
    </submittedName>
</protein>
<keyword evidence="1" id="KW-0805">Transcription regulation</keyword>
<feature type="compositionally biased region" description="Low complexity" evidence="4">
    <location>
        <begin position="316"/>
        <end position="343"/>
    </location>
</feature>
<dbReference type="InterPro" id="IPR018062">
    <property type="entry name" value="HTH_AraC-typ_CS"/>
</dbReference>
<dbReference type="SUPFAM" id="SSF52317">
    <property type="entry name" value="Class I glutamine amidotransferase-like"/>
    <property type="match status" value="1"/>
</dbReference>
<dbReference type="PANTHER" id="PTHR43130:SF3">
    <property type="entry name" value="HTH-TYPE TRANSCRIPTIONAL REGULATOR RV1931C"/>
    <property type="match status" value="1"/>
</dbReference>
<gene>
    <name evidence="6" type="ORF">ACFPZJ_33105</name>
</gene>
<dbReference type="Gene3D" id="1.10.10.60">
    <property type="entry name" value="Homeodomain-like"/>
    <property type="match status" value="2"/>
</dbReference>
<evidence type="ECO:0000313" key="6">
    <source>
        <dbReference type="EMBL" id="MFC5638517.1"/>
    </source>
</evidence>
<dbReference type="PANTHER" id="PTHR43130">
    <property type="entry name" value="ARAC-FAMILY TRANSCRIPTIONAL REGULATOR"/>
    <property type="match status" value="1"/>
</dbReference>
<dbReference type="Pfam" id="PF12833">
    <property type="entry name" value="HTH_18"/>
    <property type="match status" value="1"/>
</dbReference>
<accession>A0ABW0UY06</accession>
<dbReference type="PROSITE" id="PS00041">
    <property type="entry name" value="HTH_ARAC_FAMILY_1"/>
    <property type="match status" value="1"/>
</dbReference>
<dbReference type="SUPFAM" id="SSF46689">
    <property type="entry name" value="Homeodomain-like"/>
    <property type="match status" value="2"/>
</dbReference>
<dbReference type="CDD" id="cd03137">
    <property type="entry name" value="GATase1_AraC_1"/>
    <property type="match status" value="1"/>
</dbReference>
<organism evidence="6 7">
    <name type="scientific">Streptomyces bullii</name>
    <dbReference type="NCBI Taxonomy" id="349910"/>
    <lineage>
        <taxon>Bacteria</taxon>
        <taxon>Bacillati</taxon>
        <taxon>Actinomycetota</taxon>
        <taxon>Actinomycetes</taxon>
        <taxon>Kitasatosporales</taxon>
        <taxon>Streptomycetaceae</taxon>
        <taxon>Streptomyces</taxon>
    </lineage>
</organism>
<evidence type="ECO:0000256" key="1">
    <source>
        <dbReference type="ARBA" id="ARBA00023015"/>
    </source>
</evidence>
<sequence>MHSVAILALDDVVPFDMAAPMQVFDWTRLPDGRHPYRVRLCAESAEVRADGGFGLRVERGLRALADADTIIVPGRSPHAGPPSARALEALRQAARAGTRIASVCVGAFVLAEAGLLDGLRATTHWVAADDLARRYPRIEVQPDVLYVDNGQILTSAGAAAALDMCLHMIRRDLGSAVAANTARMSVMPLEREGGQAQFIVHRHPPVPRGSALEALLEWIEDNLAGEITLGAMAARAGMSERTFSRRFREQTGTTPLQWLLRARVRRAQYLLENSDHCVERIARQAGFGSPTAFRERFRKVVGTTPHAYRTAFHGKATASAAPSQAAEAAPGPRPGARGVTRPATGRSPLPGPRSRSAPC</sequence>
<dbReference type="RefSeq" id="WP_381029467.1">
    <property type="nucleotide sequence ID" value="NZ_JBHSNY010000013.1"/>
</dbReference>
<feature type="region of interest" description="Disordered" evidence="4">
    <location>
        <begin position="314"/>
        <end position="359"/>
    </location>
</feature>
<keyword evidence="7" id="KW-1185">Reference proteome</keyword>
<dbReference type="Gene3D" id="3.40.50.880">
    <property type="match status" value="1"/>
</dbReference>
<feature type="domain" description="HTH araC/xylS-type" evidence="5">
    <location>
        <begin position="213"/>
        <end position="311"/>
    </location>
</feature>
<keyword evidence="2" id="KW-0238">DNA-binding</keyword>
<evidence type="ECO:0000256" key="4">
    <source>
        <dbReference type="SAM" id="MobiDB-lite"/>
    </source>
</evidence>
<evidence type="ECO:0000256" key="2">
    <source>
        <dbReference type="ARBA" id="ARBA00023125"/>
    </source>
</evidence>
<dbReference type="InterPro" id="IPR009057">
    <property type="entry name" value="Homeodomain-like_sf"/>
</dbReference>
<proteinExistence type="predicted"/>
<keyword evidence="3" id="KW-0804">Transcription</keyword>
<comment type="caution">
    <text evidence="6">The sequence shown here is derived from an EMBL/GenBank/DDBJ whole genome shotgun (WGS) entry which is preliminary data.</text>
</comment>
<dbReference type="InterPro" id="IPR052158">
    <property type="entry name" value="INH-QAR"/>
</dbReference>
<dbReference type="EMBL" id="JBHSNY010000013">
    <property type="protein sequence ID" value="MFC5638517.1"/>
    <property type="molecule type" value="Genomic_DNA"/>
</dbReference>
<evidence type="ECO:0000259" key="5">
    <source>
        <dbReference type="PROSITE" id="PS01124"/>
    </source>
</evidence>